<dbReference type="PROSITE" id="PS00099">
    <property type="entry name" value="THIOLASE_3"/>
    <property type="match status" value="1"/>
</dbReference>
<evidence type="ECO:0000256" key="4">
    <source>
        <dbReference type="ARBA" id="ARBA00023315"/>
    </source>
</evidence>
<evidence type="ECO:0000256" key="5">
    <source>
        <dbReference type="ARBA" id="ARBA00030755"/>
    </source>
</evidence>
<protein>
    <recommendedName>
        <fullName evidence="2">acetyl-CoA C-acetyltransferase</fullName>
        <ecNumber evidence="2">2.3.1.9</ecNumber>
    </recommendedName>
    <alternativeName>
        <fullName evidence="5">Acetoacetyl-CoA thiolase</fullName>
    </alternativeName>
</protein>
<dbReference type="PANTHER" id="PTHR18919">
    <property type="entry name" value="ACETYL-COA C-ACYLTRANSFERASE"/>
    <property type="match status" value="1"/>
</dbReference>
<reference evidence="9 10" key="1">
    <citation type="submission" date="2020-03" db="EMBL/GenBank/DDBJ databases">
        <title>Genome Sequence of industrial isolate, B5A.</title>
        <authorList>
            <person name="Sharma S."/>
            <person name="Patil P.B."/>
            <person name="Korpole S."/>
        </authorList>
    </citation>
    <scope>NUCLEOTIDE SEQUENCE [LARGE SCALE GENOMIC DNA]</scope>
    <source>
        <strain evidence="9 10">PI-S10-B5A</strain>
    </source>
</reference>
<dbReference type="PROSITE" id="PS00737">
    <property type="entry name" value="THIOLASE_2"/>
    <property type="match status" value="1"/>
</dbReference>
<dbReference type="InterPro" id="IPR020617">
    <property type="entry name" value="Thiolase_C"/>
</dbReference>
<comment type="similarity">
    <text evidence="1 6">Belongs to the thiolase-like superfamily. Thiolase family.</text>
</comment>
<sequence length="394" mass="41450">MKKIALIGPVRTAVGSFNGTLSTLNASELGTAVIQSCLEQSKLESSLVDAVYLGNVLQAGIGQSPARQAAVNAGIPVEIPASTVNTVCGSGLHTVALAYDSILAEQNSIILAGGMESMSNAPYLLKKARNGYRLGNGELVDSLVTDALTCAINHYHMGITAENIAEKYGVTRKEQDEFSYNSHMKAAKARGAKIFDNQIVPITIKKKKEEICFSEDEHIKADTTLEKLSGLRTVFKQDGTVTAGNASPISDGAAAMLVASEDKCREYDLKPMAYINGYSLVGVDPAYMGIGPVKAVGTLLKKQGLTIHDIDLLELNEAFAAQSVAVTKELGVDKSKVNVNGGAIAIGHPLGASGARILVTLLHEMVRRSARYGVASLCIGGGMGIAMLVENANL</sequence>
<dbReference type="Pfam" id="PF02803">
    <property type="entry name" value="Thiolase_C"/>
    <property type="match status" value="1"/>
</dbReference>
<dbReference type="InterPro" id="IPR020610">
    <property type="entry name" value="Thiolase_AS"/>
</dbReference>
<dbReference type="EMBL" id="JAAOXG010000102">
    <property type="protein sequence ID" value="NNJ33296.1"/>
    <property type="molecule type" value="Genomic_DNA"/>
</dbReference>
<evidence type="ECO:0000313" key="9">
    <source>
        <dbReference type="EMBL" id="NNJ33296.1"/>
    </source>
</evidence>
<dbReference type="Gene3D" id="3.40.47.10">
    <property type="match status" value="2"/>
</dbReference>
<dbReference type="CDD" id="cd00751">
    <property type="entry name" value="thiolase"/>
    <property type="match status" value="1"/>
</dbReference>
<dbReference type="PANTHER" id="PTHR18919:SF107">
    <property type="entry name" value="ACETYL-COA ACETYLTRANSFERASE, CYTOSOLIC"/>
    <property type="match status" value="1"/>
</dbReference>
<evidence type="ECO:0000259" key="7">
    <source>
        <dbReference type="Pfam" id="PF00108"/>
    </source>
</evidence>
<evidence type="ECO:0000259" key="8">
    <source>
        <dbReference type="Pfam" id="PF02803"/>
    </source>
</evidence>
<name>A0ABX1VY91_9FIRM</name>
<keyword evidence="10" id="KW-1185">Reference proteome</keyword>
<accession>A0ABX1VY91</accession>
<keyword evidence="3 6" id="KW-0808">Transferase</keyword>
<dbReference type="NCBIfam" id="TIGR01930">
    <property type="entry name" value="AcCoA-C-Actrans"/>
    <property type="match status" value="1"/>
</dbReference>
<gene>
    <name evidence="9" type="ORF">G9470_26455</name>
</gene>
<dbReference type="Pfam" id="PF00108">
    <property type="entry name" value="Thiolase_N"/>
    <property type="match status" value="1"/>
</dbReference>
<dbReference type="InterPro" id="IPR002155">
    <property type="entry name" value="Thiolase"/>
</dbReference>
<dbReference type="SUPFAM" id="SSF53901">
    <property type="entry name" value="Thiolase-like"/>
    <property type="match status" value="2"/>
</dbReference>
<evidence type="ECO:0000256" key="6">
    <source>
        <dbReference type="RuleBase" id="RU003557"/>
    </source>
</evidence>
<keyword evidence="4 6" id="KW-0012">Acyltransferase</keyword>
<evidence type="ECO:0000256" key="1">
    <source>
        <dbReference type="ARBA" id="ARBA00010982"/>
    </source>
</evidence>
<feature type="domain" description="Thiolase N-terminal" evidence="7">
    <location>
        <begin position="5"/>
        <end position="262"/>
    </location>
</feature>
<dbReference type="InterPro" id="IPR016039">
    <property type="entry name" value="Thiolase-like"/>
</dbReference>
<organism evidence="9 10">
    <name type="scientific">Lacrimispora defluvii</name>
    <dbReference type="NCBI Taxonomy" id="2719233"/>
    <lineage>
        <taxon>Bacteria</taxon>
        <taxon>Bacillati</taxon>
        <taxon>Bacillota</taxon>
        <taxon>Clostridia</taxon>
        <taxon>Lachnospirales</taxon>
        <taxon>Lachnospiraceae</taxon>
        <taxon>Lacrimispora</taxon>
    </lineage>
</organism>
<evidence type="ECO:0000256" key="2">
    <source>
        <dbReference type="ARBA" id="ARBA00012705"/>
    </source>
</evidence>
<evidence type="ECO:0000313" key="10">
    <source>
        <dbReference type="Proteomes" id="UP000539052"/>
    </source>
</evidence>
<dbReference type="InterPro" id="IPR020613">
    <property type="entry name" value="Thiolase_CS"/>
</dbReference>
<feature type="domain" description="Thiolase C-terminal" evidence="8">
    <location>
        <begin position="269"/>
        <end position="390"/>
    </location>
</feature>
<comment type="caution">
    <text evidence="9">The sequence shown here is derived from an EMBL/GenBank/DDBJ whole genome shotgun (WGS) entry which is preliminary data.</text>
</comment>
<dbReference type="RefSeq" id="WP_170824315.1">
    <property type="nucleotide sequence ID" value="NZ_JAAOXG010000102.1"/>
</dbReference>
<dbReference type="EC" id="2.3.1.9" evidence="2"/>
<dbReference type="PIRSF" id="PIRSF000429">
    <property type="entry name" value="Ac-CoA_Ac_transf"/>
    <property type="match status" value="1"/>
</dbReference>
<evidence type="ECO:0000256" key="3">
    <source>
        <dbReference type="ARBA" id="ARBA00022679"/>
    </source>
</evidence>
<dbReference type="InterPro" id="IPR020616">
    <property type="entry name" value="Thiolase_N"/>
</dbReference>
<dbReference type="Proteomes" id="UP000539052">
    <property type="component" value="Unassembled WGS sequence"/>
</dbReference>
<proteinExistence type="inferred from homology"/>